<dbReference type="EMBL" id="CP021780">
    <property type="protein sequence ID" value="ASA22935.1"/>
    <property type="molecule type" value="Genomic_DNA"/>
</dbReference>
<dbReference type="KEGG" id="pdh:B9T62_20260"/>
<evidence type="ECO:0000313" key="2">
    <source>
        <dbReference type="Proteomes" id="UP000249890"/>
    </source>
</evidence>
<accession>A0A2Z2KG04</accession>
<dbReference type="SUPFAM" id="SSF81301">
    <property type="entry name" value="Nucleotidyltransferase"/>
    <property type="match status" value="1"/>
</dbReference>
<dbReference type="RefSeq" id="WP_087916933.1">
    <property type="nucleotide sequence ID" value="NZ_CP021780.1"/>
</dbReference>
<dbReference type="AlphaFoldDB" id="A0A2Z2KG04"/>
<sequence length="207" mass="22715">MARAGISSELGKALGRVTELLSLNGREERPVWLLGGSCSLALQQVPLQAAPRDVDLYAELAAAKPLHEALSDFALGEPEEDFSRGCYSLISRYRIEETAVELICGFRMNYGGSQYIVDTGSLLPHAPLLQLTEGGQVRLMPLAHEFLFNAIRGRADRYERIAAVMRKDAGRHLPLLQSLVQRNGLEAAFALQLDEWLQAPLSQAKSG</sequence>
<dbReference type="OrthoDB" id="2678373at2"/>
<dbReference type="InterPro" id="IPR043519">
    <property type="entry name" value="NT_sf"/>
</dbReference>
<dbReference type="Gene3D" id="3.30.460.40">
    <property type="match status" value="1"/>
</dbReference>
<protein>
    <submittedName>
        <fullName evidence="1">Uncharacterized protein</fullName>
    </submittedName>
</protein>
<name>A0A2Z2KG04_9BACL</name>
<dbReference type="Proteomes" id="UP000249890">
    <property type="component" value="Chromosome"/>
</dbReference>
<evidence type="ECO:0000313" key="1">
    <source>
        <dbReference type="EMBL" id="ASA22935.1"/>
    </source>
</evidence>
<reference evidence="1 2" key="1">
    <citation type="submission" date="2017-06" db="EMBL/GenBank/DDBJ databases">
        <title>Complete genome sequence of Paenibacillus donghaensis KCTC 13049T isolated from East Sea sediment, South Korea.</title>
        <authorList>
            <person name="Jung B.K."/>
            <person name="Hong S.-J."/>
            <person name="Shin J.-H."/>
        </authorList>
    </citation>
    <scope>NUCLEOTIDE SEQUENCE [LARGE SCALE GENOMIC DNA]</scope>
    <source>
        <strain evidence="1 2">KCTC 13049</strain>
    </source>
</reference>
<gene>
    <name evidence="1" type="ORF">B9T62_20260</name>
</gene>
<proteinExistence type="predicted"/>
<keyword evidence="2" id="KW-1185">Reference proteome</keyword>
<organism evidence="1 2">
    <name type="scientific">Paenibacillus donghaensis</name>
    <dbReference type="NCBI Taxonomy" id="414771"/>
    <lineage>
        <taxon>Bacteria</taxon>
        <taxon>Bacillati</taxon>
        <taxon>Bacillota</taxon>
        <taxon>Bacilli</taxon>
        <taxon>Bacillales</taxon>
        <taxon>Paenibacillaceae</taxon>
        <taxon>Paenibacillus</taxon>
    </lineage>
</organism>